<evidence type="ECO:0000256" key="3">
    <source>
        <dbReference type="ARBA" id="ARBA00022475"/>
    </source>
</evidence>
<evidence type="ECO:0000256" key="2">
    <source>
        <dbReference type="ARBA" id="ARBA00022448"/>
    </source>
</evidence>
<dbReference type="InterPro" id="IPR035906">
    <property type="entry name" value="MetI-like_sf"/>
</dbReference>
<comment type="similarity">
    <text evidence="7">Belongs to the binding-protein-dependent transport system permease family.</text>
</comment>
<keyword evidence="9" id="KW-0762">Sugar transport</keyword>
<dbReference type="InterPro" id="IPR000515">
    <property type="entry name" value="MetI-like"/>
</dbReference>
<accession>A0A3D9JRX2</accession>
<keyword evidence="6 7" id="KW-0472">Membrane</keyword>
<evidence type="ECO:0000313" key="10">
    <source>
        <dbReference type="Proteomes" id="UP000256977"/>
    </source>
</evidence>
<dbReference type="SUPFAM" id="SSF161098">
    <property type="entry name" value="MetI-like"/>
    <property type="match status" value="1"/>
</dbReference>
<dbReference type="RefSeq" id="WP_116061348.1">
    <property type="nucleotide sequence ID" value="NZ_QRDZ01000010.1"/>
</dbReference>
<dbReference type="Proteomes" id="UP000256977">
    <property type="component" value="Unassembled WGS sequence"/>
</dbReference>
<evidence type="ECO:0000313" key="9">
    <source>
        <dbReference type="EMBL" id="RED76881.1"/>
    </source>
</evidence>
<keyword evidence="3" id="KW-1003">Cell membrane</keyword>
<dbReference type="PANTHER" id="PTHR43744:SF9">
    <property type="entry name" value="POLYGALACTURONAN_RHAMNOGALACTURONAN TRANSPORT SYSTEM PERMEASE PROTEIN YTCP"/>
    <property type="match status" value="1"/>
</dbReference>
<organism evidence="9 10">
    <name type="scientific">Cohnella phaseoli</name>
    <dbReference type="NCBI Taxonomy" id="456490"/>
    <lineage>
        <taxon>Bacteria</taxon>
        <taxon>Bacillati</taxon>
        <taxon>Bacillota</taxon>
        <taxon>Bacilli</taxon>
        <taxon>Bacillales</taxon>
        <taxon>Paenibacillaceae</taxon>
        <taxon>Cohnella</taxon>
    </lineage>
</organism>
<evidence type="ECO:0000256" key="5">
    <source>
        <dbReference type="ARBA" id="ARBA00022989"/>
    </source>
</evidence>
<keyword evidence="10" id="KW-1185">Reference proteome</keyword>
<dbReference type="GO" id="GO:0055085">
    <property type="term" value="P:transmembrane transport"/>
    <property type="evidence" value="ECO:0007669"/>
    <property type="project" value="InterPro"/>
</dbReference>
<name>A0A3D9JRX2_9BACL</name>
<evidence type="ECO:0000256" key="1">
    <source>
        <dbReference type="ARBA" id="ARBA00004651"/>
    </source>
</evidence>
<dbReference type="OrthoDB" id="2540782at2"/>
<feature type="domain" description="ABC transmembrane type-1" evidence="8">
    <location>
        <begin position="87"/>
        <end position="290"/>
    </location>
</feature>
<feature type="transmembrane region" description="Helical" evidence="7">
    <location>
        <begin position="195"/>
        <end position="217"/>
    </location>
</feature>
<evidence type="ECO:0000256" key="7">
    <source>
        <dbReference type="RuleBase" id="RU363032"/>
    </source>
</evidence>
<comment type="subcellular location">
    <subcellularLocation>
        <location evidence="1 7">Cell membrane</location>
        <topology evidence="1 7">Multi-pass membrane protein</topology>
    </subcellularLocation>
</comment>
<evidence type="ECO:0000256" key="4">
    <source>
        <dbReference type="ARBA" id="ARBA00022692"/>
    </source>
</evidence>
<sequence>MTHSKAQAQSRRVFRKYTPGEMTFNVINYGLLSLITFACLFPFLNAVANAFSSNHAIQSGLVTLFPVEWQWNAMKTVLGDAQVIRSLLVTVFITVVGTSLNLLFTVMTAYPLSRRDLKGRTIFMNYMIVTMLFSGGLIPFFLLVKSLGMLDTPWALIFPGLISSFNVIIMKTFLQNIPDEMREAAVVDGCGNIRYLIRIILPLSGASLATIGLFYAVGHWNSYFNAVLFINDADYYPLQVKLRNILLLAQMDTSLETLQQQNQLQIIEESLKASTVVFATLPILIVYPFLQKYFVKGAMLGSVKG</sequence>
<feature type="transmembrane region" description="Helical" evidence="7">
    <location>
        <begin position="87"/>
        <end position="110"/>
    </location>
</feature>
<dbReference type="Pfam" id="PF00528">
    <property type="entry name" value="BPD_transp_1"/>
    <property type="match status" value="1"/>
</dbReference>
<feature type="transmembrane region" description="Helical" evidence="7">
    <location>
        <begin position="271"/>
        <end position="290"/>
    </location>
</feature>
<dbReference type="CDD" id="cd06261">
    <property type="entry name" value="TM_PBP2"/>
    <property type="match status" value="1"/>
</dbReference>
<reference evidence="9 10" key="1">
    <citation type="submission" date="2018-07" db="EMBL/GenBank/DDBJ databases">
        <title>Genomic Encyclopedia of Type Strains, Phase III (KMG-III): the genomes of soil and plant-associated and newly described type strains.</title>
        <authorList>
            <person name="Whitman W."/>
        </authorList>
    </citation>
    <scope>NUCLEOTIDE SEQUENCE [LARGE SCALE GENOMIC DNA]</scope>
    <source>
        <strain evidence="9 10">CECT 7287</strain>
    </source>
</reference>
<dbReference type="Gene3D" id="1.10.3720.10">
    <property type="entry name" value="MetI-like"/>
    <property type="match status" value="1"/>
</dbReference>
<keyword evidence="5 7" id="KW-1133">Transmembrane helix</keyword>
<keyword evidence="2 7" id="KW-0813">Transport</keyword>
<evidence type="ECO:0000256" key="6">
    <source>
        <dbReference type="ARBA" id="ARBA00023136"/>
    </source>
</evidence>
<dbReference type="EMBL" id="QRDZ01000010">
    <property type="protein sequence ID" value="RED76881.1"/>
    <property type="molecule type" value="Genomic_DNA"/>
</dbReference>
<dbReference type="AlphaFoldDB" id="A0A3D9JRX2"/>
<dbReference type="GO" id="GO:0005886">
    <property type="term" value="C:plasma membrane"/>
    <property type="evidence" value="ECO:0007669"/>
    <property type="project" value="UniProtKB-SubCell"/>
</dbReference>
<keyword evidence="4 7" id="KW-0812">Transmembrane</keyword>
<proteinExistence type="inferred from homology"/>
<feature type="transmembrane region" description="Helical" evidence="7">
    <location>
        <begin position="122"/>
        <end position="142"/>
    </location>
</feature>
<dbReference type="PROSITE" id="PS50928">
    <property type="entry name" value="ABC_TM1"/>
    <property type="match status" value="1"/>
</dbReference>
<protein>
    <submittedName>
        <fullName evidence="9">Multiple sugar transport system permease protein/putative aldouronate transport system permease protein</fullName>
    </submittedName>
</protein>
<gene>
    <name evidence="9" type="ORF">DFP98_110100</name>
</gene>
<feature type="transmembrane region" description="Helical" evidence="7">
    <location>
        <begin position="21"/>
        <end position="44"/>
    </location>
</feature>
<comment type="caution">
    <text evidence="9">The sequence shown here is derived from an EMBL/GenBank/DDBJ whole genome shotgun (WGS) entry which is preliminary data.</text>
</comment>
<feature type="transmembrane region" description="Helical" evidence="7">
    <location>
        <begin position="154"/>
        <end position="174"/>
    </location>
</feature>
<evidence type="ECO:0000259" key="8">
    <source>
        <dbReference type="PROSITE" id="PS50928"/>
    </source>
</evidence>
<dbReference type="PANTHER" id="PTHR43744">
    <property type="entry name" value="ABC TRANSPORTER PERMEASE PROTEIN MG189-RELATED-RELATED"/>
    <property type="match status" value="1"/>
</dbReference>